<feature type="domain" description="Gfo/Idh/MocA-like oxidoreductase N-terminal" evidence="3">
    <location>
        <begin position="32"/>
        <end position="148"/>
    </location>
</feature>
<dbReference type="RefSeq" id="WP_068130112.1">
    <property type="nucleotide sequence ID" value="NZ_CP042914.1"/>
</dbReference>
<dbReference type="PANTHER" id="PTHR43708">
    <property type="entry name" value="CONSERVED EXPRESSED OXIDOREDUCTASE (EUROFUNG)"/>
    <property type="match status" value="1"/>
</dbReference>
<feature type="domain" description="GFO/IDH/MocA-like oxidoreductase" evidence="4">
    <location>
        <begin position="158"/>
        <end position="276"/>
    </location>
</feature>
<dbReference type="SUPFAM" id="SSF55347">
    <property type="entry name" value="Glyceraldehyde-3-phosphate dehydrogenase-like, C-terminal domain"/>
    <property type="match status" value="1"/>
</dbReference>
<organism evidence="5 6">
    <name type="scientific">Roseimaritima ulvae</name>
    <dbReference type="NCBI Taxonomy" id="980254"/>
    <lineage>
        <taxon>Bacteria</taxon>
        <taxon>Pseudomonadati</taxon>
        <taxon>Planctomycetota</taxon>
        <taxon>Planctomycetia</taxon>
        <taxon>Pirellulales</taxon>
        <taxon>Pirellulaceae</taxon>
        <taxon>Roseimaritima</taxon>
    </lineage>
</organism>
<evidence type="ECO:0000256" key="2">
    <source>
        <dbReference type="ARBA" id="ARBA00023002"/>
    </source>
</evidence>
<dbReference type="EMBL" id="CP042914">
    <property type="protein sequence ID" value="QEG41821.1"/>
    <property type="molecule type" value="Genomic_DNA"/>
</dbReference>
<dbReference type="InterPro" id="IPR051317">
    <property type="entry name" value="Gfo/Idh/MocA_oxidoreduct"/>
</dbReference>
<dbReference type="Gene3D" id="3.40.50.720">
    <property type="entry name" value="NAD(P)-binding Rossmann-like Domain"/>
    <property type="match status" value="1"/>
</dbReference>
<dbReference type="GO" id="GO:0050112">
    <property type="term" value="F:inositol 2-dehydrogenase (NAD+) activity"/>
    <property type="evidence" value="ECO:0007669"/>
    <property type="project" value="UniProtKB-EC"/>
</dbReference>
<evidence type="ECO:0000259" key="4">
    <source>
        <dbReference type="Pfam" id="PF22725"/>
    </source>
</evidence>
<evidence type="ECO:0000313" key="5">
    <source>
        <dbReference type="EMBL" id="QEG41821.1"/>
    </source>
</evidence>
<dbReference type="KEGG" id="rul:UC8_38480"/>
<dbReference type="Proteomes" id="UP000325286">
    <property type="component" value="Chromosome"/>
</dbReference>
<dbReference type="GO" id="GO:0000166">
    <property type="term" value="F:nucleotide binding"/>
    <property type="evidence" value="ECO:0007669"/>
    <property type="project" value="InterPro"/>
</dbReference>
<evidence type="ECO:0000259" key="3">
    <source>
        <dbReference type="Pfam" id="PF01408"/>
    </source>
</evidence>
<dbReference type="SUPFAM" id="SSF51735">
    <property type="entry name" value="NAD(P)-binding Rossmann-fold domains"/>
    <property type="match status" value="1"/>
</dbReference>
<reference evidence="5 6" key="1">
    <citation type="submission" date="2019-08" db="EMBL/GenBank/DDBJ databases">
        <title>Deep-cultivation of Planctomycetes and their phenomic and genomic characterization uncovers novel biology.</title>
        <authorList>
            <person name="Wiegand S."/>
            <person name="Jogler M."/>
            <person name="Boedeker C."/>
            <person name="Pinto D."/>
            <person name="Vollmers J."/>
            <person name="Rivas-Marin E."/>
            <person name="Kohn T."/>
            <person name="Peeters S.H."/>
            <person name="Heuer A."/>
            <person name="Rast P."/>
            <person name="Oberbeckmann S."/>
            <person name="Bunk B."/>
            <person name="Jeske O."/>
            <person name="Meyerdierks A."/>
            <person name="Storesund J.E."/>
            <person name="Kallscheuer N."/>
            <person name="Luecker S."/>
            <person name="Lage O.M."/>
            <person name="Pohl T."/>
            <person name="Merkel B.J."/>
            <person name="Hornburger P."/>
            <person name="Mueller R.-W."/>
            <person name="Bruemmer F."/>
            <person name="Labrenz M."/>
            <person name="Spormann A.M."/>
            <person name="Op den Camp H."/>
            <person name="Overmann J."/>
            <person name="Amann R."/>
            <person name="Jetten M.S.M."/>
            <person name="Mascher T."/>
            <person name="Medema M.H."/>
            <person name="Devos D.P."/>
            <person name="Kaster A.-K."/>
            <person name="Ovreas L."/>
            <person name="Rohde M."/>
            <person name="Galperin M.Y."/>
            <person name="Jogler C."/>
        </authorList>
    </citation>
    <scope>NUCLEOTIDE SEQUENCE [LARGE SCALE GENOMIC DNA]</scope>
    <source>
        <strain evidence="5 6">UC8</strain>
    </source>
</reference>
<gene>
    <name evidence="5" type="primary">iolG_12</name>
    <name evidence="5" type="ORF">UC8_38480</name>
</gene>
<protein>
    <submittedName>
        <fullName evidence="5">Inositol 2-dehydrogenase</fullName>
        <ecNumber evidence="5">1.1.1.18</ecNumber>
    </submittedName>
</protein>
<dbReference type="InterPro" id="IPR036291">
    <property type="entry name" value="NAD(P)-bd_dom_sf"/>
</dbReference>
<evidence type="ECO:0000313" key="6">
    <source>
        <dbReference type="Proteomes" id="UP000325286"/>
    </source>
</evidence>
<name>A0A5B9R5L9_9BACT</name>
<comment type="similarity">
    <text evidence="1">Belongs to the Gfo/Idh/MocA family.</text>
</comment>
<sequence length="364" mass="39629">MVIGAATEISAKVSELAELAYRPPSPQYRPPIGLIGCGGIAKHHLEAYRDFGLNVVAVCDLQAELATELRDRFFPDAQVFTDHHRLLADESIEVVDVATHPEPRVGLIQDCLAARRHVLSQKPFVLDLDVGQQLCDMADRQGVRLAVNQNGRFAPHFSYLRAAVAAGCLGRTQAAHLSVHWDHTWVTGTAFEQIKHLILYDFAIHWFDIVRCLLPLAQAESVYATISRVPGQQIMPPLAASVVIQFDSAQATLSFDALTRFGQQDRTLVIGDRATATSSGPDLQQQSVTITDAAGSYSPHLEGKWFSDGFGGTMLELLSAIEADRPAVIEARDNLESLALCFAAIESAETGLPQVPGSTRRLPS</sequence>
<dbReference type="OrthoDB" id="6183734at2"/>
<accession>A0A5B9R5L9</accession>
<dbReference type="AlphaFoldDB" id="A0A5B9R5L9"/>
<evidence type="ECO:0000256" key="1">
    <source>
        <dbReference type="ARBA" id="ARBA00010928"/>
    </source>
</evidence>
<dbReference type="InterPro" id="IPR000683">
    <property type="entry name" value="Gfo/Idh/MocA-like_OxRdtase_N"/>
</dbReference>
<dbReference type="Pfam" id="PF22725">
    <property type="entry name" value="GFO_IDH_MocA_C3"/>
    <property type="match status" value="1"/>
</dbReference>
<keyword evidence="2 5" id="KW-0560">Oxidoreductase</keyword>
<dbReference type="InterPro" id="IPR055170">
    <property type="entry name" value="GFO_IDH_MocA-like_dom"/>
</dbReference>
<dbReference type="PANTHER" id="PTHR43708:SF5">
    <property type="entry name" value="CONSERVED EXPRESSED OXIDOREDUCTASE (EUROFUNG)-RELATED"/>
    <property type="match status" value="1"/>
</dbReference>
<proteinExistence type="inferred from homology"/>
<dbReference type="Gene3D" id="3.30.360.10">
    <property type="entry name" value="Dihydrodipicolinate Reductase, domain 2"/>
    <property type="match status" value="1"/>
</dbReference>
<dbReference type="EC" id="1.1.1.18" evidence="5"/>
<keyword evidence="6" id="KW-1185">Reference proteome</keyword>
<dbReference type="Pfam" id="PF01408">
    <property type="entry name" value="GFO_IDH_MocA"/>
    <property type="match status" value="1"/>
</dbReference>